<dbReference type="AlphaFoldDB" id="S3CZW2"/>
<dbReference type="InterPro" id="IPR020904">
    <property type="entry name" value="Sc_DH/Rdtase_CS"/>
</dbReference>
<dbReference type="GO" id="GO:0004806">
    <property type="term" value="F:triacylglycerol lipase activity"/>
    <property type="evidence" value="ECO:0007669"/>
    <property type="project" value="TreeGrafter"/>
</dbReference>
<comment type="similarity">
    <text evidence="1 4">Belongs to the short-chain dehydrogenases/reductases (SDR) family.</text>
</comment>
<dbReference type="STRING" id="1262450.S3CZW2"/>
<dbReference type="GO" id="GO:0006654">
    <property type="term" value="P:phosphatidic acid biosynthetic process"/>
    <property type="evidence" value="ECO:0007669"/>
    <property type="project" value="TreeGrafter"/>
</dbReference>
<evidence type="ECO:0000256" key="1">
    <source>
        <dbReference type="ARBA" id="ARBA00006484"/>
    </source>
</evidence>
<dbReference type="PRINTS" id="PR00081">
    <property type="entry name" value="GDHRDH"/>
</dbReference>
<dbReference type="VEuPathDB" id="FungiDB:F503_02653"/>
<dbReference type="EMBL" id="KE148153">
    <property type="protein sequence ID" value="EPE06525.1"/>
    <property type="molecule type" value="Genomic_DNA"/>
</dbReference>
<dbReference type="Proteomes" id="UP000016923">
    <property type="component" value="Unassembled WGS sequence"/>
</dbReference>
<dbReference type="InterPro" id="IPR002347">
    <property type="entry name" value="SDR_fam"/>
</dbReference>
<dbReference type="GO" id="GO:0000140">
    <property type="term" value="F:acylglycerone-phosphate reductase (NADP+) activity"/>
    <property type="evidence" value="ECO:0007669"/>
    <property type="project" value="TreeGrafter"/>
</dbReference>
<protein>
    <submittedName>
        <fullName evidence="5">Nadph-dependent 1-acyldihydroxyacetone phosphate reductase</fullName>
    </submittedName>
</protein>
<dbReference type="OMA" id="GGTPDWF"/>
<reference evidence="5 6" key="1">
    <citation type="journal article" date="2013" name="BMC Genomics">
        <title>The genome and transcriptome of the pine saprophyte Ophiostoma piceae, and a comparison with the bark beetle-associated pine pathogen Grosmannia clavigera.</title>
        <authorList>
            <person name="Haridas S."/>
            <person name="Wang Y."/>
            <person name="Lim L."/>
            <person name="Massoumi Alamouti S."/>
            <person name="Jackman S."/>
            <person name="Docking R."/>
            <person name="Robertson G."/>
            <person name="Birol I."/>
            <person name="Bohlmann J."/>
            <person name="Breuil C."/>
        </authorList>
    </citation>
    <scope>NUCLEOTIDE SEQUENCE [LARGE SCALE GENOMIC DNA]</scope>
    <source>
        <strain evidence="5 6">UAMH 11346</strain>
    </source>
</reference>
<dbReference type="GO" id="GO:0019433">
    <property type="term" value="P:triglyceride catabolic process"/>
    <property type="evidence" value="ECO:0007669"/>
    <property type="project" value="TreeGrafter"/>
</dbReference>
<dbReference type="PRINTS" id="PR00080">
    <property type="entry name" value="SDRFAMILY"/>
</dbReference>
<dbReference type="PANTHER" id="PTHR44169:SF6">
    <property type="entry name" value="NADPH-DEPENDENT 1-ACYLDIHYDROXYACETONE PHOSPHATE REDUCTASE"/>
    <property type="match status" value="1"/>
</dbReference>
<dbReference type="OrthoDB" id="2102561at2759"/>
<dbReference type="Gene3D" id="3.40.50.720">
    <property type="entry name" value="NAD(P)-binding Rossmann-like Domain"/>
    <property type="match status" value="1"/>
</dbReference>
<proteinExistence type="inferred from homology"/>
<dbReference type="PROSITE" id="PS00061">
    <property type="entry name" value="ADH_SHORT"/>
    <property type="match status" value="1"/>
</dbReference>
<dbReference type="CDD" id="cd05374">
    <property type="entry name" value="17beta-HSD-like_SDR_c"/>
    <property type="match status" value="1"/>
</dbReference>
<evidence type="ECO:0000313" key="5">
    <source>
        <dbReference type="EMBL" id="EPE06525.1"/>
    </source>
</evidence>
<keyword evidence="6" id="KW-1185">Reference proteome</keyword>
<name>S3CZW2_OPHP1</name>
<evidence type="ECO:0000256" key="2">
    <source>
        <dbReference type="ARBA" id="ARBA00022857"/>
    </source>
</evidence>
<dbReference type="GO" id="GO:0005811">
    <property type="term" value="C:lipid droplet"/>
    <property type="evidence" value="ECO:0007669"/>
    <property type="project" value="TreeGrafter"/>
</dbReference>
<sequence>MATTLTAGRKSVLITGCTPGGIGHAIAEAFHAKGVFVIASARRIEVLEDLAAKGIATVQLDVTSKESIAKCKEEVTTLTSGKLDFLVNNAGRTHTVPATDLDMDDVRATYETNVFGLMAMCQAFVPLLIEAQGLIINVASLSAVVPYIFGASYCSSKGAVVSYSRCLRQELRPFGVRVTVVMAGTVRSNIANKVLPLVEGSLYEPVADLYEKRQRYSQTNNTMDTAVFANRVVNNALRPEVPLLLRAWMGRRDWFWCGGMSWVVWLGTILGEWISDMGAWRTFGLQKLKDYLVKKRIEREQLAKTAKQE</sequence>
<accession>S3CZW2</accession>
<evidence type="ECO:0000256" key="3">
    <source>
        <dbReference type="ARBA" id="ARBA00023002"/>
    </source>
</evidence>
<gene>
    <name evidence="5" type="ORF">F503_02653</name>
</gene>
<dbReference type="FunFam" id="3.40.50.720:FF:000261">
    <property type="entry name" value="NADPH-dependent 1-acyldihydroxyacetone phosphate reductase"/>
    <property type="match status" value="1"/>
</dbReference>
<evidence type="ECO:0000256" key="4">
    <source>
        <dbReference type="RuleBase" id="RU000363"/>
    </source>
</evidence>
<organism evidence="5 6">
    <name type="scientific">Ophiostoma piceae (strain UAMH 11346)</name>
    <name type="common">Sap stain fungus</name>
    <dbReference type="NCBI Taxonomy" id="1262450"/>
    <lineage>
        <taxon>Eukaryota</taxon>
        <taxon>Fungi</taxon>
        <taxon>Dikarya</taxon>
        <taxon>Ascomycota</taxon>
        <taxon>Pezizomycotina</taxon>
        <taxon>Sordariomycetes</taxon>
        <taxon>Sordariomycetidae</taxon>
        <taxon>Ophiostomatales</taxon>
        <taxon>Ophiostomataceae</taxon>
        <taxon>Ophiostoma</taxon>
    </lineage>
</organism>
<dbReference type="eggNOG" id="KOG1209">
    <property type="taxonomic scope" value="Eukaryota"/>
</dbReference>
<dbReference type="GO" id="GO:0005783">
    <property type="term" value="C:endoplasmic reticulum"/>
    <property type="evidence" value="ECO:0007669"/>
    <property type="project" value="TreeGrafter"/>
</dbReference>
<dbReference type="HOGENOM" id="CLU_010194_2_9_1"/>
<dbReference type="InterPro" id="IPR036291">
    <property type="entry name" value="NAD(P)-bd_dom_sf"/>
</dbReference>
<evidence type="ECO:0000313" key="6">
    <source>
        <dbReference type="Proteomes" id="UP000016923"/>
    </source>
</evidence>
<keyword evidence="3" id="KW-0560">Oxidoreductase</keyword>
<keyword evidence="2" id="KW-0521">NADP</keyword>
<dbReference type="Pfam" id="PF00106">
    <property type="entry name" value="adh_short"/>
    <property type="match status" value="1"/>
</dbReference>
<dbReference type="SUPFAM" id="SSF51735">
    <property type="entry name" value="NAD(P)-binding Rossmann-fold domains"/>
    <property type="match status" value="1"/>
</dbReference>
<dbReference type="PANTHER" id="PTHR44169">
    <property type="entry name" value="NADPH-DEPENDENT 1-ACYLDIHYDROXYACETONE PHOSPHATE REDUCTASE"/>
    <property type="match status" value="1"/>
</dbReference>